<accession>D1Q063</accession>
<comment type="caution">
    <text evidence="1">The sequence shown here is derived from an EMBL/GenBank/DDBJ whole genome shotgun (WGS) entry which is preliminary data.</text>
</comment>
<dbReference type="OrthoDB" id="9898614at2"/>
<dbReference type="HOGENOM" id="CLU_2651391_0_0_10"/>
<name>D1Q063_9BACT</name>
<dbReference type="RefSeq" id="WP_007174993.1">
    <property type="nucleotide sequence ID" value="NZ_GG704783.1"/>
</dbReference>
<evidence type="ECO:0000313" key="2">
    <source>
        <dbReference type="Proteomes" id="UP000003160"/>
    </source>
</evidence>
<organism evidence="1 2">
    <name type="scientific">Hallella bergensis DSM 17361</name>
    <dbReference type="NCBI Taxonomy" id="585502"/>
    <lineage>
        <taxon>Bacteria</taxon>
        <taxon>Pseudomonadati</taxon>
        <taxon>Bacteroidota</taxon>
        <taxon>Bacteroidia</taxon>
        <taxon>Bacteroidales</taxon>
        <taxon>Prevotellaceae</taxon>
        <taxon>Hallella</taxon>
    </lineage>
</organism>
<protein>
    <submittedName>
        <fullName evidence="1">Uncharacterized protein</fullName>
    </submittedName>
</protein>
<reference evidence="1 2" key="1">
    <citation type="submission" date="2009-10" db="EMBL/GenBank/DDBJ databases">
        <authorList>
            <person name="Qin X."/>
            <person name="Bachman B."/>
            <person name="Battles P."/>
            <person name="Bell A."/>
            <person name="Bess C."/>
            <person name="Bickham C."/>
            <person name="Chaboub L."/>
            <person name="Chen D."/>
            <person name="Coyle M."/>
            <person name="Deiros D.R."/>
            <person name="Dinh H."/>
            <person name="Forbes L."/>
            <person name="Fowler G."/>
            <person name="Francisco L."/>
            <person name="Fu Q."/>
            <person name="Gubbala S."/>
            <person name="Hale W."/>
            <person name="Han Y."/>
            <person name="Hemphill L."/>
            <person name="Highlander S.K."/>
            <person name="Hirani K."/>
            <person name="Hogues M."/>
            <person name="Jackson L."/>
            <person name="Jakkamsetti A."/>
            <person name="Javaid M."/>
            <person name="Jiang H."/>
            <person name="Korchina V."/>
            <person name="Kovar C."/>
            <person name="Lara F."/>
            <person name="Lee S."/>
            <person name="Mata R."/>
            <person name="Mathew T."/>
            <person name="Moen C."/>
            <person name="Morales K."/>
            <person name="Munidasa M."/>
            <person name="Nazareth L."/>
            <person name="Ngo R."/>
            <person name="Nguyen L."/>
            <person name="Okwuonu G."/>
            <person name="Ongeri F."/>
            <person name="Patil S."/>
            <person name="Petrosino J."/>
            <person name="Pham C."/>
            <person name="Pham P."/>
            <person name="Pu L.-L."/>
            <person name="Puazo M."/>
            <person name="Raj R."/>
            <person name="Reid J."/>
            <person name="Rouhana J."/>
            <person name="Saada N."/>
            <person name="Shang Y."/>
            <person name="Simmons D."/>
            <person name="Thornton R."/>
            <person name="Warren J."/>
            <person name="Weissenberger G."/>
            <person name="Zhang J."/>
            <person name="Zhang L."/>
            <person name="Zhou C."/>
            <person name="Zhu D."/>
            <person name="Muzny D."/>
            <person name="Worley K."/>
            <person name="Gibbs R."/>
        </authorList>
    </citation>
    <scope>NUCLEOTIDE SEQUENCE [LARGE SCALE GENOMIC DNA]</scope>
    <source>
        <strain evidence="1 2">DSM 17361</strain>
    </source>
</reference>
<evidence type="ECO:0000313" key="1">
    <source>
        <dbReference type="EMBL" id="EFA42962.1"/>
    </source>
</evidence>
<keyword evidence="2" id="KW-1185">Reference proteome</keyword>
<sequence>MEVKTKFSVGEKVFSFDKNHKLIEFEIAKIFVALDDDNVLVTYYPDDGHGGCNYFESYNEAFCFASEADAVAYVKG</sequence>
<proteinExistence type="predicted"/>
<gene>
    <name evidence="1" type="ORF">HMPREF0645_2598</name>
</gene>
<dbReference type="EMBL" id="ACKS01000107">
    <property type="protein sequence ID" value="EFA42962.1"/>
    <property type="molecule type" value="Genomic_DNA"/>
</dbReference>
<dbReference type="Proteomes" id="UP000003160">
    <property type="component" value="Unassembled WGS sequence"/>
</dbReference>
<dbReference type="AlphaFoldDB" id="D1Q063"/>